<protein>
    <submittedName>
        <fullName evidence="3">Glycosyltransferase family 4 protein</fullName>
    </submittedName>
</protein>
<dbReference type="SUPFAM" id="SSF53756">
    <property type="entry name" value="UDP-Glycosyltransferase/glycogen phosphorylase"/>
    <property type="match status" value="1"/>
</dbReference>
<gene>
    <name evidence="3" type="ORF">ACFOWM_07360</name>
</gene>
<reference evidence="4" key="1">
    <citation type="journal article" date="2019" name="Int. J. Syst. Evol. Microbiol.">
        <title>The Global Catalogue of Microorganisms (GCM) 10K type strain sequencing project: providing services to taxonomists for standard genome sequencing and annotation.</title>
        <authorList>
            <consortium name="The Broad Institute Genomics Platform"/>
            <consortium name="The Broad Institute Genome Sequencing Center for Infectious Disease"/>
            <person name="Wu L."/>
            <person name="Ma J."/>
        </authorList>
    </citation>
    <scope>NUCLEOTIDE SEQUENCE [LARGE SCALE GENOMIC DNA]</scope>
    <source>
        <strain evidence="4">CECT 8289</strain>
    </source>
</reference>
<sequence>MALAYPLQGQPTYMQQSGFDVIMISSAGKELPILLANETCPHIVVPMTRKITPLQDLICIVKLIKLFKKEKPTIVHTETPKAGLLGMIAAKIAGVNIRIHTVAGLPLMVEKGAKLALLKTIEKITYAAATNVWPNSNSLKNYILQNNFTNTKKINIIGSGSSNGINTERYNPNNLDEKVLLTIKSSIHYDSNCTYLLFIGRLVLDKGITELVNVFTKLQKDFPNLRLILAGQYEPDLDPLPAFIEDQIKNNTSIIHINWTDKVEYYMHIANFFVFPSYREGFPNVLLEAAAMKLPIICSRIAGNVDIVTHNETGLIFTSMDEADIAAKMNIALNNPSLMEQMAEKLFQKITTVYKRELFWESMKNEYQKLL</sequence>
<dbReference type="PANTHER" id="PTHR12526">
    <property type="entry name" value="GLYCOSYLTRANSFERASE"/>
    <property type="match status" value="1"/>
</dbReference>
<accession>A0ABV8QSP7</accession>
<organism evidence="3 4">
    <name type="scientific">Ferruginibacter yonginensis</name>
    <dbReference type="NCBI Taxonomy" id="1310416"/>
    <lineage>
        <taxon>Bacteria</taxon>
        <taxon>Pseudomonadati</taxon>
        <taxon>Bacteroidota</taxon>
        <taxon>Chitinophagia</taxon>
        <taxon>Chitinophagales</taxon>
        <taxon>Chitinophagaceae</taxon>
        <taxon>Ferruginibacter</taxon>
    </lineage>
</organism>
<dbReference type="InterPro" id="IPR028098">
    <property type="entry name" value="Glyco_trans_4-like_N"/>
</dbReference>
<dbReference type="PANTHER" id="PTHR12526:SF630">
    <property type="entry name" value="GLYCOSYLTRANSFERASE"/>
    <property type="match status" value="1"/>
</dbReference>
<evidence type="ECO:0000313" key="3">
    <source>
        <dbReference type="EMBL" id="MFC4262688.1"/>
    </source>
</evidence>
<feature type="domain" description="Glycosyl transferase family 1" evidence="1">
    <location>
        <begin position="193"/>
        <end position="345"/>
    </location>
</feature>
<evidence type="ECO:0000259" key="1">
    <source>
        <dbReference type="Pfam" id="PF00534"/>
    </source>
</evidence>
<feature type="domain" description="Glycosyltransferase subfamily 4-like N-terminal" evidence="2">
    <location>
        <begin position="13"/>
        <end position="133"/>
    </location>
</feature>
<dbReference type="InterPro" id="IPR001296">
    <property type="entry name" value="Glyco_trans_1"/>
</dbReference>
<dbReference type="Proteomes" id="UP001595907">
    <property type="component" value="Unassembled WGS sequence"/>
</dbReference>
<proteinExistence type="predicted"/>
<evidence type="ECO:0000313" key="4">
    <source>
        <dbReference type="Proteomes" id="UP001595907"/>
    </source>
</evidence>
<keyword evidence="4" id="KW-1185">Reference proteome</keyword>
<comment type="caution">
    <text evidence="3">The sequence shown here is derived from an EMBL/GenBank/DDBJ whole genome shotgun (WGS) entry which is preliminary data.</text>
</comment>
<dbReference type="Pfam" id="PF13477">
    <property type="entry name" value="Glyco_trans_4_2"/>
    <property type="match status" value="1"/>
</dbReference>
<name>A0ABV8QSP7_9BACT</name>
<dbReference type="EMBL" id="JBHSCZ010000002">
    <property type="protein sequence ID" value="MFC4262688.1"/>
    <property type="molecule type" value="Genomic_DNA"/>
</dbReference>
<dbReference type="CDD" id="cd03808">
    <property type="entry name" value="GT4_CapM-like"/>
    <property type="match status" value="1"/>
</dbReference>
<evidence type="ECO:0000259" key="2">
    <source>
        <dbReference type="Pfam" id="PF13477"/>
    </source>
</evidence>
<dbReference type="Pfam" id="PF00534">
    <property type="entry name" value="Glycos_transf_1"/>
    <property type="match status" value="1"/>
</dbReference>
<dbReference type="Gene3D" id="3.40.50.2000">
    <property type="entry name" value="Glycogen Phosphorylase B"/>
    <property type="match status" value="2"/>
</dbReference>